<keyword evidence="4" id="KW-0547">Nucleotide-binding</keyword>
<dbReference type="SUPFAM" id="SSF56112">
    <property type="entry name" value="Protein kinase-like (PK-like)"/>
    <property type="match status" value="1"/>
</dbReference>
<protein>
    <recommendedName>
        <fullName evidence="1">non-specific serine/threonine protein kinase</fullName>
        <ecNumber evidence="1">2.7.11.1</ecNumber>
    </recommendedName>
</protein>
<dbReference type="PROSITE" id="PS50011">
    <property type="entry name" value="PROTEIN_KINASE_DOM"/>
    <property type="match status" value="1"/>
</dbReference>
<dbReference type="RefSeq" id="WP_230729686.1">
    <property type="nucleotide sequence ID" value="NZ_JAJNDB010000001.1"/>
</dbReference>
<keyword evidence="6" id="KW-0067">ATP-binding</keyword>
<dbReference type="GO" id="GO:0004674">
    <property type="term" value="F:protein serine/threonine kinase activity"/>
    <property type="evidence" value="ECO:0007669"/>
    <property type="project" value="UniProtKB-KW"/>
</dbReference>
<evidence type="ECO:0000313" key="9">
    <source>
        <dbReference type="EMBL" id="MCD2191994.1"/>
    </source>
</evidence>
<dbReference type="Gene3D" id="1.10.510.10">
    <property type="entry name" value="Transferase(Phosphotransferase) domain 1"/>
    <property type="match status" value="1"/>
</dbReference>
<accession>A0ABS8P4K3</accession>
<comment type="caution">
    <text evidence="9">The sequence shown here is derived from an EMBL/GenBank/DDBJ whole genome shotgun (WGS) entry which is preliminary data.</text>
</comment>
<dbReference type="Gene3D" id="3.30.200.20">
    <property type="entry name" value="Phosphorylase Kinase, domain 1"/>
    <property type="match status" value="1"/>
</dbReference>
<dbReference type="InterPro" id="IPR008271">
    <property type="entry name" value="Ser/Thr_kinase_AS"/>
</dbReference>
<keyword evidence="5 9" id="KW-0418">Kinase</keyword>
<dbReference type="Proteomes" id="UP001199469">
    <property type="component" value="Unassembled WGS sequence"/>
</dbReference>
<evidence type="ECO:0000256" key="3">
    <source>
        <dbReference type="ARBA" id="ARBA00022679"/>
    </source>
</evidence>
<evidence type="ECO:0000256" key="5">
    <source>
        <dbReference type="ARBA" id="ARBA00022777"/>
    </source>
</evidence>
<dbReference type="Pfam" id="PF00069">
    <property type="entry name" value="Pkinase"/>
    <property type="match status" value="1"/>
</dbReference>
<dbReference type="InterPro" id="IPR011009">
    <property type="entry name" value="Kinase-like_dom_sf"/>
</dbReference>
<dbReference type="PANTHER" id="PTHR43289:SF6">
    <property type="entry name" value="SERINE_THREONINE-PROTEIN KINASE NEKL-3"/>
    <property type="match status" value="1"/>
</dbReference>
<dbReference type="PANTHER" id="PTHR43289">
    <property type="entry name" value="MITOGEN-ACTIVATED PROTEIN KINASE KINASE KINASE 20-RELATED"/>
    <property type="match status" value="1"/>
</dbReference>
<sequence>MTGRRIGFYEVGDLLHDGTLSRVYRASDPRLDRAVALKLIARRHAHDEELRRLFVAEARHTAAVEHPHIVPVYDHGRTTDDAPYLVMRYILGGTFADLIACHPLPLSRLLVVGGQVAGALDAVHAAGLVHLDVKPANILVSTSHRTGSDAGGDYVYLADFGLARPDGTVPAAPAGAFLGSPAYAAPEHLRGHSIGPAADLYSLGCVLHTALTGRAPYLGTVPEIVSGHLTGGADQPPSRLRAAHRPPPEPGLAAGPATDAVFARALAADPADRPATAADLLAGLHAALADDASAAGWRGPENDGVEG</sequence>
<keyword evidence="3" id="KW-0808">Transferase</keyword>
<keyword evidence="10" id="KW-1185">Reference proteome</keyword>
<evidence type="ECO:0000256" key="2">
    <source>
        <dbReference type="ARBA" id="ARBA00022527"/>
    </source>
</evidence>
<evidence type="ECO:0000256" key="6">
    <source>
        <dbReference type="ARBA" id="ARBA00022840"/>
    </source>
</evidence>
<dbReference type="EC" id="2.7.11.1" evidence="1"/>
<dbReference type="InterPro" id="IPR000719">
    <property type="entry name" value="Prot_kinase_dom"/>
</dbReference>
<evidence type="ECO:0000256" key="1">
    <source>
        <dbReference type="ARBA" id="ARBA00012513"/>
    </source>
</evidence>
<feature type="domain" description="Protein kinase" evidence="8">
    <location>
        <begin position="9"/>
        <end position="288"/>
    </location>
</feature>
<proteinExistence type="predicted"/>
<dbReference type="CDD" id="cd14014">
    <property type="entry name" value="STKc_PknB_like"/>
    <property type="match status" value="1"/>
</dbReference>
<reference evidence="9 10" key="1">
    <citation type="submission" date="2021-11" db="EMBL/GenBank/DDBJ databases">
        <title>Draft genome sequence of Actinomycetospora sp. SF1 isolated from the rhizosphere soil.</title>
        <authorList>
            <person name="Duangmal K."/>
            <person name="Chantavorakit T."/>
        </authorList>
    </citation>
    <scope>NUCLEOTIDE SEQUENCE [LARGE SCALE GENOMIC DNA]</scope>
    <source>
        <strain evidence="9 10">TBRC 5722</strain>
    </source>
</reference>
<keyword evidence="2 9" id="KW-0723">Serine/threonine-protein kinase</keyword>
<evidence type="ECO:0000256" key="7">
    <source>
        <dbReference type="SAM" id="MobiDB-lite"/>
    </source>
</evidence>
<feature type="region of interest" description="Disordered" evidence="7">
    <location>
        <begin position="229"/>
        <end position="255"/>
    </location>
</feature>
<evidence type="ECO:0000259" key="8">
    <source>
        <dbReference type="PROSITE" id="PS50011"/>
    </source>
</evidence>
<evidence type="ECO:0000313" key="10">
    <source>
        <dbReference type="Proteomes" id="UP001199469"/>
    </source>
</evidence>
<name>A0ABS8P4K3_9PSEU</name>
<dbReference type="EMBL" id="JAJNDB010000001">
    <property type="protein sequence ID" value="MCD2191994.1"/>
    <property type="molecule type" value="Genomic_DNA"/>
</dbReference>
<organism evidence="9 10">
    <name type="scientific">Actinomycetospora endophytica</name>
    <dbReference type="NCBI Taxonomy" id="2291215"/>
    <lineage>
        <taxon>Bacteria</taxon>
        <taxon>Bacillati</taxon>
        <taxon>Actinomycetota</taxon>
        <taxon>Actinomycetes</taxon>
        <taxon>Pseudonocardiales</taxon>
        <taxon>Pseudonocardiaceae</taxon>
        <taxon>Actinomycetospora</taxon>
    </lineage>
</organism>
<evidence type="ECO:0000256" key="4">
    <source>
        <dbReference type="ARBA" id="ARBA00022741"/>
    </source>
</evidence>
<dbReference type="PROSITE" id="PS00108">
    <property type="entry name" value="PROTEIN_KINASE_ST"/>
    <property type="match status" value="1"/>
</dbReference>
<gene>
    <name evidence="9" type="ORF">LQ327_01135</name>
</gene>
<dbReference type="SMART" id="SM00220">
    <property type="entry name" value="S_TKc"/>
    <property type="match status" value="1"/>
</dbReference>